<dbReference type="Proteomes" id="UP000238430">
    <property type="component" value="Unassembled WGS sequence"/>
</dbReference>
<proteinExistence type="predicted"/>
<keyword evidence="3" id="KW-1185">Reference proteome</keyword>
<accession>A0A2T1NAS4</accession>
<dbReference type="InterPro" id="IPR007345">
    <property type="entry name" value="Polysacch_pyruvyl_Trfase"/>
</dbReference>
<dbReference type="GO" id="GO:0016740">
    <property type="term" value="F:transferase activity"/>
    <property type="evidence" value="ECO:0007669"/>
    <property type="project" value="UniProtKB-KW"/>
</dbReference>
<feature type="domain" description="Polysaccharide pyruvyl transferase" evidence="1">
    <location>
        <begin position="14"/>
        <end position="263"/>
    </location>
</feature>
<name>A0A2T1NAS4_9FLAO</name>
<dbReference type="EMBL" id="PXOT01000024">
    <property type="protein sequence ID" value="PSG89228.1"/>
    <property type="molecule type" value="Genomic_DNA"/>
</dbReference>
<dbReference type="RefSeq" id="WP_106679312.1">
    <property type="nucleotide sequence ID" value="NZ_JACHWV010000003.1"/>
</dbReference>
<organism evidence="2 3">
    <name type="scientific">Mesoflavibacter zeaxanthinifaciens subsp. sabulilitoris</name>
    <dbReference type="NCBI Taxonomy" id="1520893"/>
    <lineage>
        <taxon>Bacteria</taxon>
        <taxon>Pseudomonadati</taxon>
        <taxon>Bacteroidota</taxon>
        <taxon>Flavobacteriia</taxon>
        <taxon>Flavobacteriales</taxon>
        <taxon>Flavobacteriaceae</taxon>
        <taxon>Mesoflavibacter</taxon>
    </lineage>
</organism>
<reference evidence="2 3" key="1">
    <citation type="submission" date="2018-03" db="EMBL/GenBank/DDBJ databases">
        <title>Mesoflavibacter sp. HG37 and Mesoflavibacter sp. HG96 sp.nov., two marine bacteria isolated from seawater of Western Pacific Ocean.</title>
        <authorList>
            <person name="Cheng H."/>
            <person name="Wu Y.-H."/>
            <person name="Guo L.-L."/>
            <person name="Xu X.-W."/>
        </authorList>
    </citation>
    <scope>NUCLEOTIDE SEQUENCE [LARGE SCALE GENOMIC DNA]</scope>
    <source>
        <strain evidence="2 3">KCTC 42117</strain>
    </source>
</reference>
<dbReference type="AlphaFoldDB" id="A0A2T1NAS4"/>
<evidence type="ECO:0000313" key="3">
    <source>
        <dbReference type="Proteomes" id="UP000238430"/>
    </source>
</evidence>
<evidence type="ECO:0000313" key="2">
    <source>
        <dbReference type="EMBL" id="PSG89228.1"/>
    </source>
</evidence>
<keyword evidence="2" id="KW-0808">Transferase</keyword>
<comment type="caution">
    <text evidence="2">The sequence shown here is derived from an EMBL/GenBank/DDBJ whole genome shotgun (WGS) entry which is preliminary data.</text>
</comment>
<protein>
    <submittedName>
        <fullName evidence="2">Polysaccharide pyruvyl transferase family protein</fullName>
    </submittedName>
</protein>
<dbReference type="Pfam" id="PF04230">
    <property type="entry name" value="PS_pyruv_trans"/>
    <property type="match status" value="1"/>
</dbReference>
<sequence>MKYALLKYRDQETNIGDYIQSLAAKRFLPQVDALISREALDETTENAKIILNGWFMHHPEHWPPSETLLPKFVSFHINDFAKKPLTSPEAIAYYKKHQPIGCRDKFTLQKLEENGVEAYFSGCLTLTLEKEKYQNTTTPNAIVLCDILSHKNDVSDTNKKSLWKTIRNPHKPIINATKSFLKEYKEKKEAKKIIEKLIPKSILEQSITVSNQDFNATTHEEKFKKAEQLLSLYASAKLVVTSRIHVALPCLAFGTPVIFVRPDRDTSRFEGITDFFNTFTIDQILNTEKTELQQQFTNSSKIVKTEHLKYREQLIKDVSQFINS</sequence>
<evidence type="ECO:0000259" key="1">
    <source>
        <dbReference type="Pfam" id="PF04230"/>
    </source>
</evidence>
<dbReference type="OrthoDB" id="5672604at2"/>
<gene>
    <name evidence="2" type="ORF">C7H61_09755</name>
</gene>